<comment type="caution">
    <text evidence="1">The sequence shown here is derived from an EMBL/GenBank/DDBJ whole genome shotgun (WGS) entry which is preliminary data.</text>
</comment>
<dbReference type="AlphaFoldDB" id="A0A3N5ED64"/>
<dbReference type="EMBL" id="RPOH01000017">
    <property type="protein sequence ID" value="RPH29656.1"/>
    <property type="molecule type" value="Genomic_DNA"/>
</dbReference>
<reference evidence="1 2" key="1">
    <citation type="submission" date="2018-11" db="EMBL/GenBank/DDBJ databases">
        <title>Draft genome sequence of Buttiauxella warmboldiae CCUG 35512.</title>
        <authorList>
            <person name="Salva-Serra F."/>
            <person name="Marathe N."/>
            <person name="Moore E."/>
            <person name="Svensson L."/>
            <person name="Engstrom-Jakobsson H."/>
        </authorList>
    </citation>
    <scope>NUCLEOTIDE SEQUENCE [LARGE SCALE GENOMIC DNA]</scope>
    <source>
        <strain evidence="1 2">CCUG 35512</strain>
    </source>
</reference>
<dbReference type="OrthoDB" id="6429536at2"/>
<evidence type="ECO:0000313" key="1">
    <source>
        <dbReference type="EMBL" id="RPH29656.1"/>
    </source>
</evidence>
<accession>A0A3N5ED64</accession>
<proteinExistence type="predicted"/>
<protein>
    <submittedName>
        <fullName evidence="1">Uncharacterized protein</fullName>
    </submittedName>
</protein>
<keyword evidence="2" id="KW-1185">Reference proteome</keyword>
<sequence>MTILLAACTQYKWVKPGESDSSMRKEYVSCQAKSLRELPPDNMVHSDSVYGSADEKDKKKKRINYEQSTNYDISDANENAREVLITDCMMARGWTQIIIN</sequence>
<organism evidence="1 2">
    <name type="scientific">Buttiauxella warmboldiae</name>
    <dbReference type="NCBI Taxonomy" id="82993"/>
    <lineage>
        <taxon>Bacteria</taxon>
        <taxon>Pseudomonadati</taxon>
        <taxon>Pseudomonadota</taxon>
        <taxon>Gammaproteobacteria</taxon>
        <taxon>Enterobacterales</taxon>
        <taxon>Enterobacteriaceae</taxon>
        <taxon>Buttiauxella</taxon>
    </lineage>
</organism>
<name>A0A3N5ED64_9ENTR</name>
<gene>
    <name evidence="1" type="ORF">EHN07_05185</name>
</gene>
<dbReference type="Proteomes" id="UP000268615">
    <property type="component" value="Unassembled WGS sequence"/>
</dbReference>
<evidence type="ECO:0000313" key="2">
    <source>
        <dbReference type="Proteomes" id="UP000268615"/>
    </source>
</evidence>